<dbReference type="Pfam" id="PF22763">
    <property type="entry name" value="NrS1-1_pol-like_HBD"/>
    <property type="match status" value="1"/>
</dbReference>
<evidence type="ECO:0000313" key="2">
    <source>
        <dbReference type="EMBL" id="OLV16329.1"/>
    </source>
</evidence>
<dbReference type="Proteomes" id="UP000186607">
    <property type="component" value="Unassembled WGS sequence"/>
</dbReference>
<protein>
    <recommendedName>
        <fullName evidence="1">NrS-1 polymerase-like HBD domain-containing protein</fullName>
    </recommendedName>
</protein>
<evidence type="ECO:0000313" key="3">
    <source>
        <dbReference type="Proteomes" id="UP000186607"/>
    </source>
</evidence>
<comment type="caution">
    <text evidence="2">The sequence shown here is derived from an EMBL/GenBank/DDBJ whole genome shotgun (WGS) entry which is preliminary data.</text>
</comment>
<proteinExistence type="predicted"/>
<dbReference type="STRING" id="249408.BOO71_0012118"/>
<accession>A0A1U7NTT0</accession>
<gene>
    <name evidence="2" type="ORF">BOO71_0012118</name>
</gene>
<feature type="domain" description="NrS-1 polymerase-like HBD" evidence="1">
    <location>
        <begin position="215"/>
        <end position="269"/>
    </location>
</feature>
<sequence length="769" mass="85525">MGVRLWQEDGKPKATKVPKCLKDGQIQNAKVTDPSTWMPFQAAQQLVSTGQLDGAGFVMQQDDGLVIIDLDKCLDPATEELEDWAKTLIAKFPTYTEISQSGTGLHLVMWGKKPAKGVKTAEVEIYSDKRFIWMTGNVFPGTTTKVADCQAALDELLASLQPADTAADPADLTTCRPTQFSDEQVLARMKKARNGKKLLNLYETGHWEAAGYKSQSEADLALCGGLYFWAEGDINAVDHIFRQSKLMRSKWDEQHGADTYGVMNLKKCVGGQVHAPSVKEKSAIGIMLDLINDSECEVFKGANGEGYLSAEVDGRQVTYALEQGGAKKLLQRLFFESEGKPIKGKDLQEVLHLLAAKAEFGTAHYPVGLRVMRHEGKIFIALGNEQWQVIEVNQEGWQVKEAADVPVRFYRSPAMLPLPLPAPTDEGDIGQLAAFIHVDEQELRNVTAFCLSVLSGIHPYPILVIKGEHGTAKSTTTRMIRAITDPAKAGLRTLFRQEEDLYIYGQNAHLLAFDNISFLTADQSDAFCRMSTGSGFGRRKLYTNSDEQHFEMARPIILNGIPEVTDRADLADRVLRVELKPFQESDRIDEHTLWEGFNAASGVILSGLLNALSAALKNWDTTTLERKPRLLDFARLVTAAEAALPWEQGEFLASYMNQRHDLILSTLDDDVFAQELIRMVKHCQGREVSHTATDFRNLIIHQLQFIPYKCPMNGRGFSQYLNRHKPAFRAAGVEIISRLVGSGSDRRKIVATWIGPIEKKESSLTRLAI</sequence>
<reference evidence="2 3" key="1">
    <citation type="submission" date="2017-01" db="EMBL/GenBank/DDBJ databases">
        <title>Genome Analysis of Deinococcus marmoris KOPRI26562.</title>
        <authorList>
            <person name="Kim J.H."/>
            <person name="Oh H.-M."/>
        </authorList>
    </citation>
    <scope>NUCLEOTIDE SEQUENCE [LARGE SCALE GENOMIC DNA]</scope>
    <source>
        <strain evidence="2 3">KOPRI26562</strain>
    </source>
</reference>
<dbReference type="AlphaFoldDB" id="A0A1U7NTT0"/>
<dbReference type="EMBL" id="MSTI01000145">
    <property type="protein sequence ID" value="OLV16329.1"/>
    <property type="molecule type" value="Genomic_DNA"/>
</dbReference>
<name>A0A1U7NTT0_9DEIO</name>
<dbReference type="InterPro" id="IPR054468">
    <property type="entry name" value="NrSPol-like_HBD"/>
</dbReference>
<keyword evidence="3" id="KW-1185">Reference proteome</keyword>
<evidence type="ECO:0000259" key="1">
    <source>
        <dbReference type="Pfam" id="PF22763"/>
    </source>
</evidence>
<organism evidence="2 3">
    <name type="scientific">Deinococcus marmoris</name>
    <dbReference type="NCBI Taxonomy" id="249408"/>
    <lineage>
        <taxon>Bacteria</taxon>
        <taxon>Thermotogati</taxon>
        <taxon>Deinococcota</taxon>
        <taxon>Deinococci</taxon>
        <taxon>Deinococcales</taxon>
        <taxon>Deinococcaceae</taxon>
        <taxon>Deinococcus</taxon>
    </lineage>
</organism>